<dbReference type="InterPro" id="IPR000792">
    <property type="entry name" value="Tscrpt_reg_LuxR_C"/>
</dbReference>
<dbReference type="EMBL" id="BAAAHK010000013">
    <property type="protein sequence ID" value="GAA0951065.1"/>
    <property type="molecule type" value="Genomic_DNA"/>
</dbReference>
<keyword evidence="4" id="KW-0804">Transcription</keyword>
<dbReference type="SMART" id="SM00421">
    <property type="entry name" value="HTH_LUXR"/>
    <property type="match status" value="1"/>
</dbReference>
<dbReference type="Pfam" id="PF00196">
    <property type="entry name" value="GerE"/>
    <property type="match status" value="1"/>
</dbReference>
<dbReference type="Gene3D" id="3.40.50.2300">
    <property type="match status" value="1"/>
</dbReference>
<dbReference type="InterPro" id="IPR011006">
    <property type="entry name" value="CheY-like_superfamily"/>
</dbReference>
<proteinExistence type="predicted"/>
<protein>
    <submittedName>
        <fullName evidence="8">Response regulator transcription factor</fullName>
    </submittedName>
</protein>
<dbReference type="SMART" id="SM00448">
    <property type="entry name" value="REC"/>
    <property type="match status" value="1"/>
</dbReference>
<sequence length="212" mass="22976">MRVVIGEDSALFREGLRGLLTENGHQVVSAVATADELVEAVRADEPDLTIIDVRMPPTMTDDGARAAGVLRSEAPDRPILMLSQHIETRHVVDLVATAGFGYLLKDRVLRVADFLDAMRRVADGGSALDPAIVAALMTPTRANDPLAALSAREREVLTLVAEGLSNAAIAARLVLAERTVETHMRSIFQKLRIDDHPDSHRRVLAVLTHLTA</sequence>
<dbReference type="Proteomes" id="UP001500542">
    <property type="component" value="Unassembled WGS sequence"/>
</dbReference>
<gene>
    <name evidence="8" type="ORF">GCM10009554_51920</name>
</gene>
<dbReference type="InterPro" id="IPR001789">
    <property type="entry name" value="Sig_transdc_resp-reg_receiver"/>
</dbReference>
<dbReference type="SUPFAM" id="SSF52172">
    <property type="entry name" value="CheY-like"/>
    <property type="match status" value="1"/>
</dbReference>
<reference evidence="8 9" key="1">
    <citation type="journal article" date="2019" name="Int. J. Syst. Evol. Microbiol.">
        <title>The Global Catalogue of Microorganisms (GCM) 10K type strain sequencing project: providing services to taxonomists for standard genome sequencing and annotation.</title>
        <authorList>
            <consortium name="The Broad Institute Genomics Platform"/>
            <consortium name="The Broad Institute Genome Sequencing Center for Infectious Disease"/>
            <person name="Wu L."/>
            <person name="Ma J."/>
        </authorList>
    </citation>
    <scope>NUCLEOTIDE SEQUENCE [LARGE SCALE GENOMIC DNA]</scope>
    <source>
        <strain evidence="8 9">JCM 10977</strain>
    </source>
</reference>
<keyword evidence="3" id="KW-0238">DNA-binding</keyword>
<feature type="domain" description="Response regulatory" evidence="7">
    <location>
        <begin position="2"/>
        <end position="120"/>
    </location>
</feature>
<evidence type="ECO:0000256" key="4">
    <source>
        <dbReference type="ARBA" id="ARBA00023163"/>
    </source>
</evidence>
<dbReference type="PANTHER" id="PTHR43214">
    <property type="entry name" value="TWO-COMPONENT RESPONSE REGULATOR"/>
    <property type="match status" value="1"/>
</dbReference>
<evidence type="ECO:0000313" key="9">
    <source>
        <dbReference type="Proteomes" id="UP001500542"/>
    </source>
</evidence>
<evidence type="ECO:0000256" key="5">
    <source>
        <dbReference type="PROSITE-ProRule" id="PRU00169"/>
    </source>
</evidence>
<dbReference type="RefSeq" id="WP_343975315.1">
    <property type="nucleotide sequence ID" value="NZ_BAAAHK010000013.1"/>
</dbReference>
<keyword evidence="9" id="KW-1185">Reference proteome</keyword>
<dbReference type="CDD" id="cd17535">
    <property type="entry name" value="REC_NarL-like"/>
    <property type="match status" value="1"/>
</dbReference>
<feature type="modified residue" description="4-aspartylphosphate" evidence="5">
    <location>
        <position position="52"/>
    </location>
</feature>
<evidence type="ECO:0000259" key="7">
    <source>
        <dbReference type="PROSITE" id="PS50110"/>
    </source>
</evidence>
<dbReference type="Pfam" id="PF00072">
    <property type="entry name" value="Response_reg"/>
    <property type="match status" value="1"/>
</dbReference>
<feature type="domain" description="HTH luxR-type" evidence="6">
    <location>
        <begin position="142"/>
        <end position="207"/>
    </location>
</feature>
<dbReference type="PROSITE" id="PS00622">
    <property type="entry name" value="HTH_LUXR_1"/>
    <property type="match status" value="1"/>
</dbReference>
<keyword evidence="2" id="KW-0805">Transcription regulation</keyword>
<keyword evidence="1 5" id="KW-0597">Phosphoprotein</keyword>
<name>A0ABN1R2Q3_9ACTN</name>
<evidence type="ECO:0000256" key="2">
    <source>
        <dbReference type="ARBA" id="ARBA00023015"/>
    </source>
</evidence>
<comment type="caution">
    <text evidence="8">The sequence shown here is derived from an EMBL/GenBank/DDBJ whole genome shotgun (WGS) entry which is preliminary data.</text>
</comment>
<dbReference type="PRINTS" id="PR00038">
    <property type="entry name" value="HTHLUXR"/>
</dbReference>
<dbReference type="PROSITE" id="PS50110">
    <property type="entry name" value="RESPONSE_REGULATORY"/>
    <property type="match status" value="1"/>
</dbReference>
<evidence type="ECO:0000256" key="3">
    <source>
        <dbReference type="ARBA" id="ARBA00023125"/>
    </source>
</evidence>
<dbReference type="InterPro" id="IPR039420">
    <property type="entry name" value="WalR-like"/>
</dbReference>
<dbReference type="PROSITE" id="PS50043">
    <property type="entry name" value="HTH_LUXR_2"/>
    <property type="match status" value="1"/>
</dbReference>
<dbReference type="InterPro" id="IPR058245">
    <property type="entry name" value="NreC/VraR/RcsB-like_REC"/>
</dbReference>
<evidence type="ECO:0000259" key="6">
    <source>
        <dbReference type="PROSITE" id="PS50043"/>
    </source>
</evidence>
<organism evidence="8 9">
    <name type="scientific">Kribbella koreensis</name>
    <dbReference type="NCBI Taxonomy" id="57909"/>
    <lineage>
        <taxon>Bacteria</taxon>
        <taxon>Bacillati</taxon>
        <taxon>Actinomycetota</taxon>
        <taxon>Actinomycetes</taxon>
        <taxon>Propionibacteriales</taxon>
        <taxon>Kribbellaceae</taxon>
        <taxon>Kribbella</taxon>
    </lineage>
</organism>
<accession>A0ABN1R2Q3</accession>
<dbReference type="PANTHER" id="PTHR43214:SF24">
    <property type="entry name" value="TRANSCRIPTIONAL REGULATORY PROTEIN NARL-RELATED"/>
    <property type="match status" value="1"/>
</dbReference>
<evidence type="ECO:0000256" key="1">
    <source>
        <dbReference type="ARBA" id="ARBA00022553"/>
    </source>
</evidence>
<dbReference type="CDD" id="cd06170">
    <property type="entry name" value="LuxR_C_like"/>
    <property type="match status" value="1"/>
</dbReference>
<evidence type="ECO:0000313" key="8">
    <source>
        <dbReference type="EMBL" id="GAA0951065.1"/>
    </source>
</evidence>